<name>A0A364Y492_9BACT</name>
<sequence length="351" mass="40143">MRNRFHRLIFKIHSYTGIVSGIALLLIGISGSILVFSHELESFVYNDLLVSAGNGSRISLDSALVIARNTFPEMDFVGFNELPQSHQATFQFFMMDDGIQYKAFIDPFTGTLLHSGERYDHIADWLLIFHYTFAVPVWGDLAVAVLSITMIISLLTGIVVYRKYIGKVLQFKVKFDFKNWRKGSSSLHRIIGVWSLLFMLMMAITAFLMMKYAFTETNFDREHWKFKSGPIHFSIDKTLEGIKKKYPSYHAVEFFLPTQTDSLSYIAGYIDEPSFLFGDYNDQIIFDGKNFQASFVSDKPNAEKFSALIFPLHSGHYGGMIVKIVYCISGFIPGILCVTGILLWLRRKKNR</sequence>
<dbReference type="PANTHER" id="PTHR34219">
    <property type="entry name" value="IRON-REGULATED INNER MEMBRANE PROTEIN-RELATED"/>
    <property type="match status" value="1"/>
</dbReference>
<organism evidence="2 3">
    <name type="scientific">Pseudochryseolinea flava</name>
    <dbReference type="NCBI Taxonomy" id="2059302"/>
    <lineage>
        <taxon>Bacteria</taxon>
        <taxon>Pseudomonadati</taxon>
        <taxon>Bacteroidota</taxon>
        <taxon>Cytophagia</taxon>
        <taxon>Cytophagales</taxon>
        <taxon>Fulvivirgaceae</taxon>
        <taxon>Pseudochryseolinea</taxon>
    </lineage>
</organism>
<keyword evidence="3" id="KW-1185">Reference proteome</keyword>
<dbReference type="InterPro" id="IPR005625">
    <property type="entry name" value="PepSY-ass_TM"/>
</dbReference>
<dbReference type="AlphaFoldDB" id="A0A364Y492"/>
<keyword evidence="1" id="KW-0812">Transmembrane</keyword>
<dbReference type="RefSeq" id="WP_112746660.1">
    <property type="nucleotide sequence ID" value="NZ_QMFY01000004.1"/>
</dbReference>
<evidence type="ECO:0000313" key="3">
    <source>
        <dbReference type="Proteomes" id="UP000251889"/>
    </source>
</evidence>
<comment type="caution">
    <text evidence="2">The sequence shown here is derived from an EMBL/GenBank/DDBJ whole genome shotgun (WGS) entry which is preliminary data.</text>
</comment>
<reference evidence="2 3" key="1">
    <citation type="submission" date="2018-06" db="EMBL/GenBank/DDBJ databases">
        <title>Chryseolinea flavus sp. nov., a member of the phylum Bacteroidetes isolated from soil.</title>
        <authorList>
            <person name="Li Y."/>
            <person name="Wang J."/>
        </authorList>
    </citation>
    <scope>NUCLEOTIDE SEQUENCE [LARGE SCALE GENOMIC DNA]</scope>
    <source>
        <strain evidence="2 3">SDU1-6</strain>
    </source>
</reference>
<feature type="transmembrane region" description="Helical" evidence="1">
    <location>
        <begin position="191"/>
        <end position="214"/>
    </location>
</feature>
<evidence type="ECO:0000256" key="1">
    <source>
        <dbReference type="SAM" id="Phobius"/>
    </source>
</evidence>
<protein>
    <recommendedName>
        <fullName evidence="4">PepSY domain-containing protein</fullName>
    </recommendedName>
</protein>
<dbReference type="OrthoDB" id="111691at2"/>
<dbReference type="Proteomes" id="UP000251889">
    <property type="component" value="Unassembled WGS sequence"/>
</dbReference>
<accession>A0A364Y492</accession>
<gene>
    <name evidence="2" type="ORF">DQQ10_09670</name>
</gene>
<keyword evidence="1" id="KW-0472">Membrane</keyword>
<feature type="transmembrane region" description="Helical" evidence="1">
    <location>
        <begin position="141"/>
        <end position="161"/>
    </location>
</feature>
<evidence type="ECO:0000313" key="2">
    <source>
        <dbReference type="EMBL" id="RAW01174.1"/>
    </source>
</evidence>
<evidence type="ECO:0008006" key="4">
    <source>
        <dbReference type="Google" id="ProtNLM"/>
    </source>
</evidence>
<feature type="transmembrane region" description="Helical" evidence="1">
    <location>
        <begin position="320"/>
        <end position="345"/>
    </location>
</feature>
<feature type="transmembrane region" description="Helical" evidence="1">
    <location>
        <begin position="12"/>
        <end position="36"/>
    </location>
</feature>
<dbReference type="Pfam" id="PF03929">
    <property type="entry name" value="PepSY_TM"/>
    <property type="match status" value="1"/>
</dbReference>
<dbReference type="EMBL" id="QMFY01000004">
    <property type="protein sequence ID" value="RAW01174.1"/>
    <property type="molecule type" value="Genomic_DNA"/>
</dbReference>
<proteinExistence type="predicted"/>
<keyword evidence="1" id="KW-1133">Transmembrane helix</keyword>